<evidence type="ECO:0000313" key="11">
    <source>
        <dbReference type="Proteomes" id="UP001314263"/>
    </source>
</evidence>
<reference evidence="10 11" key="1">
    <citation type="submission" date="2023-10" db="EMBL/GenBank/DDBJ databases">
        <authorList>
            <person name="Maclean D."/>
            <person name="Macfadyen A."/>
        </authorList>
    </citation>
    <scope>NUCLEOTIDE SEQUENCE [LARGE SCALE GENOMIC DNA]</scope>
</reference>
<dbReference type="InterPro" id="IPR036249">
    <property type="entry name" value="Thioredoxin-like_sf"/>
</dbReference>
<keyword evidence="6" id="KW-0676">Redox-active center</keyword>
<dbReference type="Pfam" id="PF24541">
    <property type="entry name" value="Thioredox_PDIA6_C"/>
    <property type="match status" value="1"/>
</dbReference>
<dbReference type="GO" id="GO:0034976">
    <property type="term" value="P:response to endoplasmic reticulum stress"/>
    <property type="evidence" value="ECO:0007669"/>
    <property type="project" value="TreeGrafter"/>
</dbReference>
<feature type="compositionally biased region" description="Basic and acidic residues" evidence="7">
    <location>
        <begin position="703"/>
        <end position="712"/>
    </location>
</feature>
<evidence type="ECO:0000256" key="2">
    <source>
        <dbReference type="ARBA" id="ARBA00004319"/>
    </source>
</evidence>
<keyword evidence="5" id="KW-0413">Isomerase</keyword>
<dbReference type="CDD" id="cd03002">
    <property type="entry name" value="PDI_a_MPD1_like"/>
    <property type="match status" value="1"/>
</dbReference>
<dbReference type="EMBL" id="CAUYUE010000003">
    <property type="protein sequence ID" value="CAK0750414.1"/>
    <property type="molecule type" value="Genomic_DNA"/>
</dbReference>
<dbReference type="PROSITE" id="PS00194">
    <property type="entry name" value="THIOREDOXIN_1"/>
    <property type="match status" value="1"/>
</dbReference>
<keyword evidence="8" id="KW-0732">Signal</keyword>
<feature type="chain" id="PRO_5043550257" description="protein disulfide-isomerase" evidence="8">
    <location>
        <begin position="17"/>
        <end position="756"/>
    </location>
</feature>
<feature type="domain" description="Thioredoxin" evidence="9">
    <location>
        <begin position="1"/>
        <end position="139"/>
    </location>
</feature>
<dbReference type="AlphaFoldDB" id="A0AAV1HUX1"/>
<feature type="region of interest" description="Disordered" evidence="7">
    <location>
        <begin position="247"/>
        <end position="271"/>
    </location>
</feature>
<keyword evidence="11" id="KW-1185">Reference proteome</keyword>
<keyword evidence="4" id="KW-1015">Disulfide bond</keyword>
<organism evidence="10 11">
    <name type="scientific">Coccomyxa viridis</name>
    <dbReference type="NCBI Taxonomy" id="1274662"/>
    <lineage>
        <taxon>Eukaryota</taxon>
        <taxon>Viridiplantae</taxon>
        <taxon>Chlorophyta</taxon>
        <taxon>core chlorophytes</taxon>
        <taxon>Trebouxiophyceae</taxon>
        <taxon>Trebouxiophyceae incertae sedis</taxon>
        <taxon>Coccomyxaceae</taxon>
        <taxon>Coccomyxa</taxon>
    </lineage>
</organism>
<evidence type="ECO:0000256" key="6">
    <source>
        <dbReference type="ARBA" id="ARBA00023284"/>
    </source>
</evidence>
<dbReference type="PRINTS" id="PR00421">
    <property type="entry name" value="THIOREDOXIN"/>
</dbReference>
<dbReference type="GO" id="GO:0003756">
    <property type="term" value="F:protein disulfide isomerase activity"/>
    <property type="evidence" value="ECO:0007669"/>
    <property type="project" value="UniProtKB-EC"/>
</dbReference>
<evidence type="ECO:0000256" key="5">
    <source>
        <dbReference type="ARBA" id="ARBA00023235"/>
    </source>
</evidence>
<feature type="compositionally biased region" description="Basic residues" evidence="7">
    <location>
        <begin position="736"/>
        <end position="750"/>
    </location>
</feature>
<dbReference type="Pfam" id="PF00085">
    <property type="entry name" value="Thioredoxin"/>
    <property type="match status" value="1"/>
</dbReference>
<dbReference type="EC" id="5.3.4.1" evidence="3"/>
<gene>
    <name evidence="10" type="ORF">CVIRNUC_001989</name>
</gene>
<dbReference type="CDD" id="cd02981">
    <property type="entry name" value="PDI_b_family"/>
    <property type="match status" value="1"/>
</dbReference>
<evidence type="ECO:0000256" key="1">
    <source>
        <dbReference type="ARBA" id="ARBA00001182"/>
    </source>
</evidence>
<feature type="compositionally biased region" description="Basic and acidic residues" evidence="7">
    <location>
        <begin position="719"/>
        <end position="728"/>
    </location>
</feature>
<accession>A0AAV1HUX1</accession>
<comment type="caution">
    <text evidence="10">The sequence shown here is derived from an EMBL/GenBank/DDBJ whole genome shotgun (WGS) entry which is preliminary data.</text>
</comment>
<evidence type="ECO:0000256" key="7">
    <source>
        <dbReference type="SAM" id="MobiDB-lite"/>
    </source>
</evidence>
<evidence type="ECO:0000256" key="8">
    <source>
        <dbReference type="SAM" id="SignalP"/>
    </source>
</evidence>
<dbReference type="GO" id="GO:0015035">
    <property type="term" value="F:protein-disulfide reductase activity"/>
    <property type="evidence" value="ECO:0007669"/>
    <property type="project" value="TreeGrafter"/>
</dbReference>
<dbReference type="PANTHER" id="PTHR45815:SF3">
    <property type="entry name" value="PROTEIN DISULFIDE-ISOMERASE A6"/>
    <property type="match status" value="1"/>
</dbReference>
<evidence type="ECO:0000256" key="4">
    <source>
        <dbReference type="ARBA" id="ARBA00023157"/>
    </source>
</evidence>
<dbReference type="InterPro" id="IPR013766">
    <property type="entry name" value="Thioredoxin_domain"/>
</dbReference>
<dbReference type="InterPro" id="IPR057305">
    <property type="entry name" value="Thioredox_PDIA6_C"/>
</dbReference>
<dbReference type="Proteomes" id="UP001314263">
    <property type="component" value="Unassembled WGS sequence"/>
</dbReference>
<dbReference type="Gene3D" id="3.40.30.10">
    <property type="entry name" value="Glutaredoxin"/>
    <property type="match status" value="3"/>
</dbReference>
<evidence type="ECO:0000259" key="9">
    <source>
        <dbReference type="PROSITE" id="PS51352"/>
    </source>
</evidence>
<proteinExistence type="predicted"/>
<dbReference type="InterPro" id="IPR017937">
    <property type="entry name" value="Thioredoxin_CS"/>
</dbReference>
<sequence>MLVLLSVLAVAHGIYGGSGPVLSVNKKDFKAVILESSLPAVVEFYAPWCGHCQQLAPTYTKVAKNLQGMVTVAAVDCDEDSNKKLCGKYGVKGFPTIKMFPALAKANPYTGKMEKSPTDYQGPRSAKAMADSALALLLDTFITNLKGAAAFEKFRDASEAPKVILASTKPRATPLYKSLSLAFRGRLAFALVRDSETDILSSLEISEPPALVVILPEGETIKYEGSMKAKDLTAFLNRYALATPVKETKAGAKDDTEQPHAKTDNKEDANEKALPQVVADMTFEELEAASTAEDALLVAFVKGKEAESCKDKVAELNKIVAELGPLIKAAQIVVGDAASAQAKQYGLDGDKLGIDPCALDIVLLPFDEDKGSPEDWQHYAGDLSSKELQKFVLEAFPSFVTRVTASTMQQFMGADMATPHVFLFTDKEETPAVYAALSVNLRKYKYKFGEVHSGEAALMQQFNVKKVPSMAVSYVKPGTEEEFVKEGKLGIQVFPGPLKYPYMHTFLTTFAGMMGALPEGEADPMDFMERTRTQSKADKSAPAADVPQASTQTELYESCLRRSSGLCVLALLDASSASHAQHAKITSEAAGRWGRQPLHFSWIDAARQPSFISTFGLSKTDLPTLVAFHPKKLRGASLRASFSAESIDALLDGLFSGSIHSEAFQELPALVEGGEEDSADLDPIEEEFDLADVLGEDVGGSGSKEDLLKQAEMELEEEERQRAEKEAAEMAAAAGQKKKSSKRRKKKKAKASKDEL</sequence>
<feature type="signal peptide" evidence="8">
    <location>
        <begin position="1"/>
        <end position="16"/>
    </location>
</feature>
<name>A0AAV1HUX1_9CHLO</name>
<dbReference type="GO" id="GO:0005788">
    <property type="term" value="C:endoplasmic reticulum lumen"/>
    <property type="evidence" value="ECO:0007669"/>
    <property type="project" value="UniProtKB-SubCell"/>
</dbReference>
<evidence type="ECO:0000256" key="3">
    <source>
        <dbReference type="ARBA" id="ARBA00012723"/>
    </source>
</evidence>
<dbReference type="SUPFAM" id="SSF52833">
    <property type="entry name" value="Thioredoxin-like"/>
    <property type="match status" value="3"/>
</dbReference>
<dbReference type="PROSITE" id="PS51352">
    <property type="entry name" value="THIOREDOXIN_2"/>
    <property type="match status" value="1"/>
</dbReference>
<evidence type="ECO:0000313" key="10">
    <source>
        <dbReference type="EMBL" id="CAK0750414.1"/>
    </source>
</evidence>
<comment type="subcellular location">
    <subcellularLocation>
        <location evidence="2">Endoplasmic reticulum lumen</location>
    </subcellularLocation>
</comment>
<protein>
    <recommendedName>
        <fullName evidence="3">protein disulfide-isomerase</fullName>
        <ecNumber evidence="3">5.3.4.1</ecNumber>
    </recommendedName>
</protein>
<comment type="catalytic activity">
    <reaction evidence="1">
        <text>Catalyzes the rearrangement of -S-S- bonds in proteins.</text>
        <dbReference type="EC" id="5.3.4.1"/>
    </reaction>
</comment>
<feature type="region of interest" description="Disordered" evidence="7">
    <location>
        <begin position="695"/>
        <end position="756"/>
    </location>
</feature>
<dbReference type="PANTHER" id="PTHR45815">
    <property type="entry name" value="PROTEIN DISULFIDE-ISOMERASE A6"/>
    <property type="match status" value="1"/>
</dbReference>